<dbReference type="Proteomes" id="UP000673691">
    <property type="component" value="Unassembled WGS sequence"/>
</dbReference>
<feature type="non-terminal residue" evidence="2">
    <location>
        <position position="1"/>
    </location>
</feature>
<proteinExistence type="predicted"/>
<feature type="compositionally biased region" description="Basic and acidic residues" evidence="1">
    <location>
        <begin position="21"/>
        <end position="33"/>
    </location>
</feature>
<dbReference type="EMBL" id="JAEFCI010001304">
    <property type="protein sequence ID" value="KAG5463000.1"/>
    <property type="molecule type" value="Genomic_DNA"/>
</dbReference>
<evidence type="ECO:0000313" key="3">
    <source>
        <dbReference type="Proteomes" id="UP000673691"/>
    </source>
</evidence>
<accession>A0A8H8A105</accession>
<evidence type="ECO:0000313" key="2">
    <source>
        <dbReference type="EMBL" id="KAG5463000.1"/>
    </source>
</evidence>
<protein>
    <submittedName>
        <fullName evidence="2">Uncharacterized protein</fullName>
    </submittedName>
</protein>
<evidence type="ECO:0000256" key="1">
    <source>
        <dbReference type="SAM" id="MobiDB-lite"/>
    </source>
</evidence>
<gene>
    <name evidence="2" type="ORF">BJ554DRAFT_2463</name>
</gene>
<name>A0A8H8A105_9FUNG</name>
<comment type="caution">
    <text evidence="2">The sequence shown here is derived from an EMBL/GenBank/DDBJ whole genome shotgun (WGS) entry which is preliminary data.</text>
</comment>
<feature type="region of interest" description="Disordered" evidence="1">
    <location>
        <begin position="1"/>
        <end position="33"/>
    </location>
</feature>
<sequence>RGGGGGGQVGRHSLGVTPGAGREEAAAREATRGPAERITALPFWAQSGRCMPAAGDLGRQALIGSDTRSAKSGSWPVIFGCKKGSTAPTAVYDALVGGPPIRYATAKSSQRRSLHALEEFSTAAMHRMNYCIAPHGGSSYPGSHVTYFGRAARISPRPALSGALLSEVKACENNVVECLAPVGGKRAQLFNVQRPGAAVAAARAARDKR</sequence>
<dbReference type="AlphaFoldDB" id="A0A8H8A105"/>
<organism evidence="2 3">
    <name type="scientific">Olpidium bornovanus</name>
    <dbReference type="NCBI Taxonomy" id="278681"/>
    <lineage>
        <taxon>Eukaryota</taxon>
        <taxon>Fungi</taxon>
        <taxon>Fungi incertae sedis</taxon>
        <taxon>Olpidiomycota</taxon>
        <taxon>Olpidiomycotina</taxon>
        <taxon>Olpidiomycetes</taxon>
        <taxon>Olpidiales</taxon>
        <taxon>Olpidiaceae</taxon>
        <taxon>Olpidium</taxon>
    </lineage>
</organism>
<reference evidence="2 3" key="1">
    <citation type="journal article" name="Sci. Rep.">
        <title>Genome-scale phylogenetic analyses confirm Olpidium as the closest living zoosporic fungus to the non-flagellated, terrestrial fungi.</title>
        <authorList>
            <person name="Chang Y."/>
            <person name="Rochon D."/>
            <person name="Sekimoto S."/>
            <person name="Wang Y."/>
            <person name="Chovatia M."/>
            <person name="Sandor L."/>
            <person name="Salamov A."/>
            <person name="Grigoriev I.V."/>
            <person name="Stajich J.E."/>
            <person name="Spatafora J.W."/>
        </authorList>
    </citation>
    <scope>NUCLEOTIDE SEQUENCE [LARGE SCALE GENOMIC DNA]</scope>
    <source>
        <strain evidence="2">S191</strain>
    </source>
</reference>
<keyword evidence="3" id="KW-1185">Reference proteome</keyword>